<dbReference type="InterPro" id="IPR006958">
    <property type="entry name" value="Mak16"/>
</dbReference>
<gene>
    <name evidence="7" type="primary">mak16</name>
    <name evidence="7" type="ORF">MJAP1_002783</name>
</gene>
<name>A0AAF0F7M5_9BASI</name>
<feature type="compositionally biased region" description="Acidic residues" evidence="5">
    <location>
        <begin position="245"/>
        <end position="276"/>
    </location>
</feature>
<dbReference type="PANTHER" id="PTHR23405">
    <property type="entry name" value="MAINTENANCE OF KILLER 16 MAK16 PROTEIN-RELATED"/>
    <property type="match status" value="1"/>
</dbReference>
<feature type="compositionally biased region" description="Basic and acidic residues" evidence="5">
    <location>
        <begin position="288"/>
        <end position="310"/>
    </location>
</feature>
<comment type="subcellular location">
    <subcellularLocation>
        <location evidence="1">Nucleus</location>
    </subcellularLocation>
</comment>
<dbReference type="Gene3D" id="3.30.390.110">
    <property type="match status" value="1"/>
</dbReference>
<dbReference type="GeneID" id="85226434"/>
<evidence type="ECO:0000313" key="7">
    <source>
        <dbReference type="EMBL" id="WFD39802.1"/>
    </source>
</evidence>
<dbReference type="PIRSF" id="PIRSF003352">
    <property type="entry name" value="MAK16"/>
    <property type="match status" value="1"/>
</dbReference>
<feature type="domain" description="Ribosomal eL28/Mak16" evidence="6">
    <location>
        <begin position="6"/>
        <end position="119"/>
    </location>
</feature>
<dbReference type="GO" id="GO:0000460">
    <property type="term" value="P:maturation of 5.8S rRNA"/>
    <property type="evidence" value="ECO:0007669"/>
    <property type="project" value="TreeGrafter"/>
</dbReference>
<dbReference type="EMBL" id="CP119961">
    <property type="protein sequence ID" value="WFD39802.1"/>
    <property type="molecule type" value="Genomic_DNA"/>
</dbReference>
<dbReference type="FunFam" id="3.30.390.110:FF:000001">
    <property type="entry name" value="Protein MAK16 homolog"/>
    <property type="match status" value="1"/>
</dbReference>
<keyword evidence="3 4" id="KW-0539">Nucleus</keyword>
<evidence type="ECO:0000313" key="8">
    <source>
        <dbReference type="Proteomes" id="UP001217754"/>
    </source>
</evidence>
<evidence type="ECO:0000256" key="1">
    <source>
        <dbReference type="ARBA" id="ARBA00004123"/>
    </source>
</evidence>
<dbReference type="AlphaFoldDB" id="A0AAF0F7M5"/>
<dbReference type="Pfam" id="PF04874">
    <property type="entry name" value="Mak16"/>
    <property type="match status" value="1"/>
</dbReference>
<feature type="region of interest" description="Disordered" evidence="5">
    <location>
        <begin position="199"/>
        <end position="327"/>
    </location>
</feature>
<keyword evidence="8" id="KW-1185">Reference proteome</keyword>
<reference evidence="7" key="1">
    <citation type="submission" date="2023-03" db="EMBL/GenBank/DDBJ databases">
        <title>Mating type loci evolution in Malassezia.</title>
        <authorList>
            <person name="Coelho M.A."/>
        </authorList>
    </citation>
    <scope>NUCLEOTIDE SEQUENCE</scope>
    <source>
        <strain evidence="7">CBS 9431</strain>
    </source>
</reference>
<dbReference type="Pfam" id="PF01778">
    <property type="entry name" value="Ribosomal_L28e"/>
    <property type="match status" value="1"/>
</dbReference>
<comment type="similarity">
    <text evidence="2 4">Belongs to the MAK16 family.</text>
</comment>
<sequence length="327" mass="38416">MQSDDVIWSVIGHQFCSYKIKSTTHSTFCRNEYNLTGLCNRQSCPLANSRYATIREKEGVVYLYIKTPERAHSPRRQWERVKLSNRYGTALEQIDKELIYWPNFIVHKAKQRLTKITQYLIKMRKIKLKEEEQPELVGIKKKTERREATREVKALRAAKLEKSIEKELLDRLKRGAYGDAPLNVNEDVWNAVLENAQARVPNENGEDVALEEELTDEEEEEDIEEMDRNMRDMDEDDYGQREFVSDDEESDDDDDLEDMYSSEADSDEESEEDSEDEKPKGGKRKAPRRDPKPFKRPDARDKRGRPKLEVEYEQETEPLTAEQVANW</sequence>
<evidence type="ECO:0000256" key="5">
    <source>
        <dbReference type="SAM" id="MobiDB-lite"/>
    </source>
</evidence>
<feature type="compositionally biased region" description="Acidic residues" evidence="5">
    <location>
        <begin position="204"/>
        <end position="225"/>
    </location>
</feature>
<dbReference type="RefSeq" id="XP_060122699.1">
    <property type="nucleotide sequence ID" value="XM_060266716.1"/>
</dbReference>
<dbReference type="Proteomes" id="UP001217754">
    <property type="component" value="Chromosome 4"/>
</dbReference>
<accession>A0AAF0F7M5</accession>
<dbReference type="InterPro" id="IPR029004">
    <property type="entry name" value="Ribosomal_eL28/Mak16"/>
</dbReference>
<evidence type="ECO:0000256" key="4">
    <source>
        <dbReference type="PIRNR" id="PIRNR003352"/>
    </source>
</evidence>
<dbReference type="GO" id="GO:0005730">
    <property type="term" value="C:nucleolus"/>
    <property type="evidence" value="ECO:0007669"/>
    <property type="project" value="UniProtKB-UniRule"/>
</dbReference>
<dbReference type="GO" id="GO:0030687">
    <property type="term" value="C:preribosome, large subunit precursor"/>
    <property type="evidence" value="ECO:0007669"/>
    <property type="project" value="TreeGrafter"/>
</dbReference>
<organism evidence="7 8">
    <name type="scientific">Malassezia japonica</name>
    <dbReference type="NCBI Taxonomy" id="223818"/>
    <lineage>
        <taxon>Eukaryota</taxon>
        <taxon>Fungi</taxon>
        <taxon>Dikarya</taxon>
        <taxon>Basidiomycota</taxon>
        <taxon>Ustilaginomycotina</taxon>
        <taxon>Malasseziomycetes</taxon>
        <taxon>Malasseziales</taxon>
        <taxon>Malasseziaceae</taxon>
        <taxon>Malassezia</taxon>
    </lineage>
</organism>
<protein>
    <recommendedName>
        <fullName evidence="4">Protein MAK16</fullName>
    </recommendedName>
</protein>
<feature type="compositionally biased region" description="Basic and acidic residues" evidence="5">
    <location>
        <begin position="226"/>
        <end position="244"/>
    </location>
</feature>
<dbReference type="PANTHER" id="PTHR23405:SF4">
    <property type="entry name" value="PROTEIN MAK16 HOMOLOG"/>
    <property type="match status" value="1"/>
</dbReference>
<dbReference type="GO" id="GO:0000470">
    <property type="term" value="P:maturation of LSU-rRNA"/>
    <property type="evidence" value="ECO:0007669"/>
    <property type="project" value="TreeGrafter"/>
</dbReference>
<evidence type="ECO:0000259" key="6">
    <source>
        <dbReference type="Pfam" id="PF01778"/>
    </source>
</evidence>
<evidence type="ECO:0000256" key="3">
    <source>
        <dbReference type="ARBA" id="ARBA00023242"/>
    </source>
</evidence>
<evidence type="ECO:0000256" key="2">
    <source>
        <dbReference type="ARBA" id="ARBA00005514"/>
    </source>
</evidence>
<proteinExistence type="inferred from homology"/>